<accession>A0A1N6K2Z5</accession>
<dbReference type="Gene3D" id="2.120.10.30">
    <property type="entry name" value="TolB, C-terminal domain"/>
    <property type="match status" value="1"/>
</dbReference>
<dbReference type="OrthoDB" id="8432779at2"/>
<dbReference type="InterPro" id="IPR011659">
    <property type="entry name" value="WD40"/>
</dbReference>
<evidence type="ECO:0000313" key="2">
    <source>
        <dbReference type="Proteomes" id="UP000185003"/>
    </source>
</evidence>
<keyword evidence="2" id="KW-1185">Reference proteome</keyword>
<dbReference type="Pfam" id="PF07676">
    <property type="entry name" value="PD40"/>
    <property type="match status" value="4"/>
</dbReference>
<dbReference type="RefSeq" id="WP_074242250.1">
    <property type="nucleotide sequence ID" value="NZ_FSRA01000002.1"/>
</dbReference>
<reference evidence="1 2" key="1">
    <citation type="submission" date="2016-11" db="EMBL/GenBank/DDBJ databases">
        <authorList>
            <person name="Jaros S."/>
            <person name="Januszkiewicz K."/>
            <person name="Wedrychowicz H."/>
        </authorList>
    </citation>
    <scope>NUCLEOTIDE SEQUENCE [LARGE SCALE GENOMIC DNA]</scope>
    <source>
        <strain evidence="1 2">DSM 24787</strain>
    </source>
</reference>
<dbReference type="SUPFAM" id="SSF82171">
    <property type="entry name" value="DPP6 N-terminal domain-like"/>
    <property type="match status" value="1"/>
</dbReference>
<organism evidence="1 2">
    <name type="scientific">Chitinophaga niabensis</name>
    <dbReference type="NCBI Taxonomy" id="536979"/>
    <lineage>
        <taxon>Bacteria</taxon>
        <taxon>Pseudomonadati</taxon>
        <taxon>Bacteroidota</taxon>
        <taxon>Chitinophagia</taxon>
        <taxon>Chitinophagales</taxon>
        <taxon>Chitinophagaceae</taxon>
        <taxon>Chitinophaga</taxon>
    </lineage>
</organism>
<dbReference type="Proteomes" id="UP000185003">
    <property type="component" value="Unassembled WGS sequence"/>
</dbReference>
<sequence length="294" mass="33342">MKKVLVLLLIIPFCKGPRDLSIHYPAPPPEDSIVSFLPGIVSSGADSIDFNAAFSPDGQSFYFTRSVNRKWTIYVSHYDGKQWTKAIRAGFNDTVYSMADPAFGPDGYLYFISDLPRTASDTLRDFDIWFVKPLADGRWSAPENLLAVNTDSTEYYVSFSPGGHLYFASSRTGGYGLEDLYISKLVEGKYSQPENLGPKINTPYSDHDPCLSQQEDFMIYTSVDRKEGLGEGDLYLARKDANGQWSEVRSMGTLFNTSTYEYCSYFSPDFKYFFFSSRRDVKWMRTASLLKIVQ</sequence>
<dbReference type="InterPro" id="IPR011042">
    <property type="entry name" value="6-blade_b-propeller_TolB-like"/>
</dbReference>
<dbReference type="AlphaFoldDB" id="A0A1N6K2Z5"/>
<gene>
    <name evidence="1" type="ORF">SAMN04488055_4981</name>
</gene>
<evidence type="ECO:0000313" key="1">
    <source>
        <dbReference type="EMBL" id="SIO50958.1"/>
    </source>
</evidence>
<name>A0A1N6K2Z5_9BACT</name>
<dbReference type="STRING" id="536979.SAMN04488055_4981"/>
<dbReference type="EMBL" id="FSRA01000002">
    <property type="protein sequence ID" value="SIO50958.1"/>
    <property type="molecule type" value="Genomic_DNA"/>
</dbReference>
<protein>
    <submittedName>
        <fullName evidence="1">WD40-like Beta Propeller Repeat</fullName>
    </submittedName>
</protein>
<proteinExistence type="predicted"/>